<evidence type="ECO:0000256" key="1">
    <source>
        <dbReference type="ARBA" id="ARBA00004477"/>
    </source>
</evidence>
<keyword evidence="11" id="KW-1185">Reference proteome</keyword>
<dbReference type="RefSeq" id="XP_003647157.1">
    <property type="nucleotide sequence ID" value="XM_003647109.1"/>
</dbReference>
<evidence type="ECO:0000256" key="8">
    <source>
        <dbReference type="SAM" id="SignalP"/>
    </source>
</evidence>
<evidence type="ECO:0000313" key="11">
    <source>
        <dbReference type="Proteomes" id="UP000006790"/>
    </source>
</evidence>
<feature type="domain" description="Ribophorin II C-terminal" evidence="9">
    <location>
        <begin position="176"/>
        <end position="272"/>
    </location>
</feature>
<dbReference type="Pfam" id="PF25147">
    <property type="entry name" value="Ribophorin_II_C"/>
    <property type="match status" value="1"/>
</dbReference>
<feature type="chain" id="PRO_5044330346" description="Ribophorin II C-terminal domain-containing protein" evidence="8">
    <location>
        <begin position="22"/>
        <end position="281"/>
    </location>
</feature>
<dbReference type="InParanoid" id="I6NE48"/>
<evidence type="ECO:0000256" key="7">
    <source>
        <dbReference type="SAM" id="Phobius"/>
    </source>
</evidence>
<sequence>MRSKNLLLSAVFLISTAVAFTAINPQLSFGVAERGAISFPQIDQKFAKLQDPIIVDRYNETLEFKITVNGRLDQATLLLGSVGRSLETYIIPSSKILDDGYSYKFKIAISELPPALIHLGRMDEDVLTASLILANEESQSKNIFVELFDLRLAFSLDDKWEAPVRLEAKHEIKHIFGNPPKAAPVWISVIFSVAIFVISNCVLITWRAMPAGQTTQSATINSYLVYFAIVLMEYVFVKYYLGTDIFRTMRDASLVSFLALFVVSRALRQLSTKEKEHVMKQ</sequence>
<feature type="transmembrane region" description="Helical" evidence="7">
    <location>
        <begin position="185"/>
        <end position="206"/>
    </location>
</feature>
<organism evidence="10 11">
    <name type="scientific">Eremothecium cymbalariae (strain CBS 270.75 / DBVPG 7215 / KCTC 17166 / NRRL Y-17582)</name>
    <name type="common">Yeast</name>
    <dbReference type="NCBI Taxonomy" id="931890"/>
    <lineage>
        <taxon>Eukaryota</taxon>
        <taxon>Fungi</taxon>
        <taxon>Dikarya</taxon>
        <taxon>Ascomycota</taxon>
        <taxon>Saccharomycotina</taxon>
        <taxon>Saccharomycetes</taxon>
        <taxon>Saccharomycetales</taxon>
        <taxon>Saccharomycetaceae</taxon>
        <taxon>Eremothecium</taxon>
    </lineage>
</organism>
<dbReference type="OMA" id="SIVTHYV"/>
<evidence type="ECO:0000256" key="4">
    <source>
        <dbReference type="ARBA" id="ARBA00022824"/>
    </source>
</evidence>
<keyword evidence="6 7" id="KW-0472">Membrane</keyword>
<dbReference type="KEGG" id="erc:Ecym_5604"/>
<dbReference type="PANTHER" id="PTHR12640:SF0">
    <property type="entry name" value="DOLICHYL-DIPHOSPHOOLIGOSACCHARIDE--PROTEIN GLYCOSYLTRANSFERASE SUBUNIT 2"/>
    <property type="match status" value="1"/>
</dbReference>
<dbReference type="OrthoDB" id="432292at2759"/>
<dbReference type="InterPro" id="IPR008814">
    <property type="entry name" value="Swp1"/>
</dbReference>
<dbReference type="AlphaFoldDB" id="I6NE48"/>
<protein>
    <recommendedName>
        <fullName evidence="9">Ribophorin II C-terminal domain-containing protein</fullName>
    </recommendedName>
</protein>
<keyword evidence="4" id="KW-0256">Endoplasmic reticulum</keyword>
<evidence type="ECO:0000256" key="2">
    <source>
        <dbReference type="ARBA" id="ARBA00022692"/>
    </source>
</evidence>
<dbReference type="HOGENOM" id="CLU_079423_0_0_1"/>
<dbReference type="EMBL" id="CP002501">
    <property type="protein sequence ID" value="AET40340.1"/>
    <property type="molecule type" value="Genomic_DNA"/>
</dbReference>
<evidence type="ECO:0000256" key="3">
    <source>
        <dbReference type="ARBA" id="ARBA00022729"/>
    </source>
</evidence>
<dbReference type="UniPathway" id="UPA00378"/>
<evidence type="ECO:0000313" key="10">
    <source>
        <dbReference type="EMBL" id="AET40340.1"/>
    </source>
</evidence>
<dbReference type="eggNOG" id="KOG2447">
    <property type="taxonomic scope" value="Eukaryota"/>
</dbReference>
<dbReference type="InterPro" id="IPR056790">
    <property type="entry name" value="Ribophorin_II_C"/>
</dbReference>
<evidence type="ECO:0000256" key="6">
    <source>
        <dbReference type="ARBA" id="ARBA00023136"/>
    </source>
</evidence>
<dbReference type="FunCoup" id="I6NE48">
    <property type="interactions" value="163"/>
</dbReference>
<keyword evidence="5 7" id="KW-1133">Transmembrane helix</keyword>
<comment type="subcellular location">
    <subcellularLocation>
        <location evidence="1">Endoplasmic reticulum membrane</location>
        <topology evidence="1">Multi-pass membrane protein</topology>
    </subcellularLocation>
</comment>
<keyword evidence="3 8" id="KW-0732">Signal</keyword>
<dbReference type="Proteomes" id="UP000006790">
    <property type="component" value="Chromosome 5"/>
</dbReference>
<proteinExistence type="predicted"/>
<dbReference type="PANTHER" id="PTHR12640">
    <property type="entry name" value="RIBOPHORIN II"/>
    <property type="match status" value="1"/>
</dbReference>
<name>I6NE48_ERECY</name>
<reference evidence="10 11" key="1">
    <citation type="journal article" date="2011" name="G3 (Bethesda)">
        <title>Genome evolution in the Eremothecium clade of the Saccharomyces complex revealed by comparative genomics.</title>
        <authorList>
            <person name="Wendland J."/>
            <person name="Walther A."/>
        </authorList>
    </citation>
    <scope>NUCLEOTIDE SEQUENCE [LARGE SCALE GENOMIC DNA]</scope>
    <source>
        <strain evidence="11">CBS 270.75 / DBVPG 7215 / KCTC 17166 / NRRL Y-17582</strain>
    </source>
</reference>
<feature type="signal peptide" evidence="8">
    <location>
        <begin position="1"/>
        <end position="21"/>
    </location>
</feature>
<evidence type="ECO:0000256" key="5">
    <source>
        <dbReference type="ARBA" id="ARBA00022989"/>
    </source>
</evidence>
<dbReference type="GO" id="GO:0006487">
    <property type="term" value="P:protein N-linked glycosylation"/>
    <property type="evidence" value="ECO:0007669"/>
    <property type="project" value="TreeGrafter"/>
</dbReference>
<accession>I6NE48</accession>
<dbReference type="GO" id="GO:0008250">
    <property type="term" value="C:oligosaccharyltransferase complex"/>
    <property type="evidence" value="ECO:0007669"/>
    <property type="project" value="InterPro"/>
</dbReference>
<evidence type="ECO:0000259" key="9">
    <source>
        <dbReference type="Pfam" id="PF25147"/>
    </source>
</evidence>
<gene>
    <name evidence="10" type="ordered locus">Ecym_5604</name>
</gene>
<feature type="transmembrane region" description="Helical" evidence="7">
    <location>
        <begin position="218"/>
        <end position="237"/>
    </location>
</feature>
<dbReference type="STRING" id="931890.I6NE48"/>
<keyword evidence="2 7" id="KW-0812">Transmembrane</keyword>
<dbReference type="GeneID" id="11468706"/>